<keyword evidence="3 15" id="KW-0547">Nucleotide-binding</keyword>
<dbReference type="Proteomes" id="UP000523000">
    <property type="component" value="Unassembled WGS sequence"/>
</dbReference>
<dbReference type="GO" id="GO:0043138">
    <property type="term" value="F:3'-5' DNA helicase activity"/>
    <property type="evidence" value="ECO:0007669"/>
    <property type="project" value="UniProtKB-EC"/>
</dbReference>
<evidence type="ECO:0000256" key="4">
    <source>
        <dbReference type="ARBA" id="ARBA00022763"/>
    </source>
</evidence>
<dbReference type="SUPFAM" id="SSF52540">
    <property type="entry name" value="P-loop containing nucleoside triphosphate hydrolases"/>
    <property type="match status" value="1"/>
</dbReference>
<protein>
    <recommendedName>
        <fullName evidence="13">DNA 3'-5' helicase</fullName>
        <ecNumber evidence="13">5.6.2.4</ecNumber>
    </recommendedName>
</protein>
<dbReference type="Gene3D" id="1.10.486.10">
    <property type="entry name" value="PCRA, domain 4"/>
    <property type="match status" value="1"/>
</dbReference>
<evidence type="ECO:0000259" key="16">
    <source>
        <dbReference type="PROSITE" id="PS51198"/>
    </source>
</evidence>
<gene>
    <name evidence="18" type="ORF">E9229_002805</name>
</gene>
<dbReference type="InterPro" id="IPR038726">
    <property type="entry name" value="PDDEXK_AddAB-type"/>
</dbReference>
<proteinExistence type="inferred from homology"/>
<evidence type="ECO:0000259" key="17">
    <source>
        <dbReference type="PROSITE" id="PS51217"/>
    </source>
</evidence>
<evidence type="ECO:0000256" key="10">
    <source>
        <dbReference type="ARBA" id="ARBA00023204"/>
    </source>
</evidence>
<keyword evidence="5 15" id="KW-0378">Hydrolase</keyword>
<dbReference type="InterPro" id="IPR014016">
    <property type="entry name" value="UvrD-like_ATP-bd"/>
</dbReference>
<evidence type="ECO:0000256" key="12">
    <source>
        <dbReference type="ARBA" id="ARBA00034617"/>
    </source>
</evidence>
<dbReference type="GO" id="GO:0003677">
    <property type="term" value="F:DNA binding"/>
    <property type="evidence" value="ECO:0007669"/>
    <property type="project" value="UniProtKB-KW"/>
</dbReference>
<dbReference type="GO" id="GO:0005524">
    <property type="term" value="F:ATP binding"/>
    <property type="evidence" value="ECO:0007669"/>
    <property type="project" value="UniProtKB-UniRule"/>
</dbReference>
<accession>A0A839QJH2</accession>
<dbReference type="InterPro" id="IPR027417">
    <property type="entry name" value="P-loop_NTPase"/>
</dbReference>
<dbReference type="Pfam" id="PF12705">
    <property type="entry name" value="PDDEXK_1"/>
    <property type="match status" value="1"/>
</dbReference>
<feature type="domain" description="UvrD-like helicase C-terminal" evidence="17">
    <location>
        <begin position="337"/>
        <end position="643"/>
    </location>
</feature>
<dbReference type="PROSITE" id="PS51217">
    <property type="entry name" value="UVRD_HELICASE_CTER"/>
    <property type="match status" value="1"/>
</dbReference>
<keyword evidence="8 15" id="KW-0067">ATP-binding</keyword>
<dbReference type="GO" id="GO:0004527">
    <property type="term" value="F:exonuclease activity"/>
    <property type="evidence" value="ECO:0007669"/>
    <property type="project" value="UniProtKB-KW"/>
</dbReference>
<comment type="caution">
    <text evidence="18">The sequence shown here is derived from an EMBL/GenBank/DDBJ whole genome shotgun (WGS) entry which is preliminary data.</text>
</comment>
<sequence length="1084" mass="116036">MEAQQGIGQGPATAWKCGPALDDEQARVVALERGHGPVLILGAPGTGKTTTLLAAITHRLDGGLDPQQLLVLAPTRAGAAALRNQLSQRASQTFSEPAVRTWSSYAFDLIRRARLKGLLPELTQPPRLLSGPEQDTLIGQLLEGHRLGFTPGPQWPESLGEAVSTRGFRKELRELFDRISEHGLDAGDLQDLGERLGLEEWVAAAGLYQEYRDLLDLGSAEAFDPSGLITAAAEILEANPEFLAEEQALLPLLVVDDLQEANPGQHRLLATLARGRDLLAFAAPDNAVQGFRGARPDLLSSFDSFHGTARAPARAMELTASRRMTPGIAAAWSLIARRIPVAAGGVGRRLEFDGIGDAAAVDETLAPDKTADAVEVHLVDSDVHELRLLAQRILSEHLMRGRPLESMAVIVRNGGQVRSIARYLNGQGVPIHTPPAETPLKEEPAVRPLLDLLQLGLDPEAPVDPALIEALLGSRYATSTALDIRRLRQGLRQRELGNGGHRSSAELLTVIFTETQLFEPLGREAAGARRLARMYQALAEELAKPEANAETALWALWAAGGMNDKWVAAALDGGSLGARADGDLDAVMAIFQAAERFVDQLPGSSVRQFVDYVLGQDLPMDTLANRGGAAHAVQVLTAAAAAGNEWDYVLIPGLQEGIWPNTRLRGELLGGALLNDVIEHGENIYGQRDVAARLKETRADELRTFATACSRARTKLICLAVASEDQQPSSFLDLVDPEGAVNGRRVSPVPRPHTLSALVAELRQAAEATALDAENQQIHRDAATVLAKLAGARRPVRGADPRSWWGLADVTTSGPTTPAGVPVKVSPSKVESVLESPLNWFVQAAGGEAATDFARSLGTLVHSIAEDLPDATTTDYLAELAVRWPELEMPNNWEGARDRDRAESMLNKLAQYAVMMRQEGRSLAGREIAFDVEITGPQGSARLRGVMDRVELDANGNPWIVDLKTGKSQPAGKDVERHPQLGAYQAAVLAGGLHDQVPGLGSDQPIGASLVQLGTTTKTPREQAQPAIEAEDWATPMVLAAAALMGDADFLTRHDPARGGRSGSNCRLPSVCPLCSEGKQVTEP</sequence>
<keyword evidence="10" id="KW-0234">DNA repair</keyword>
<evidence type="ECO:0000256" key="5">
    <source>
        <dbReference type="ARBA" id="ARBA00022801"/>
    </source>
</evidence>
<keyword evidence="19" id="KW-1185">Reference proteome</keyword>
<evidence type="ECO:0000256" key="8">
    <source>
        <dbReference type="ARBA" id="ARBA00022840"/>
    </source>
</evidence>
<dbReference type="Pfam" id="PF00580">
    <property type="entry name" value="UvrD-helicase"/>
    <property type="match status" value="1"/>
</dbReference>
<evidence type="ECO:0000256" key="3">
    <source>
        <dbReference type="ARBA" id="ARBA00022741"/>
    </source>
</evidence>
<evidence type="ECO:0000256" key="15">
    <source>
        <dbReference type="PROSITE-ProRule" id="PRU00560"/>
    </source>
</evidence>
<keyword evidence="7 18" id="KW-0269">Exonuclease</keyword>
<evidence type="ECO:0000256" key="13">
    <source>
        <dbReference type="ARBA" id="ARBA00034808"/>
    </source>
</evidence>
<dbReference type="Gene3D" id="1.10.10.160">
    <property type="match status" value="1"/>
</dbReference>
<dbReference type="Gene3D" id="3.40.50.300">
    <property type="entry name" value="P-loop containing nucleotide triphosphate hydrolases"/>
    <property type="match status" value="2"/>
</dbReference>
<evidence type="ECO:0000256" key="9">
    <source>
        <dbReference type="ARBA" id="ARBA00023125"/>
    </source>
</evidence>
<dbReference type="GO" id="GO:0033202">
    <property type="term" value="C:DNA helicase complex"/>
    <property type="evidence" value="ECO:0007669"/>
    <property type="project" value="TreeGrafter"/>
</dbReference>
<organism evidence="18 19">
    <name type="scientific">Paeniglutamicibacter cryotolerans</name>
    <dbReference type="NCBI Taxonomy" id="670079"/>
    <lineage>
        <taxon>Bacteria</taxon>
        <taxon>Bacillati</taxon>
        <taxon>Actinomycetota</taxon>
        <taxon>Actinomycetes</taxon>
        <taxon>Micrococcales</taxon>
        <taxon>Micrococcaceae</taxon>
        <taxon>Paeniglutamicibacter</taxon>
    </lineage>
</organism>
<dbReference type="GO" id="GO:0005829">
    <property type="term" value="C:cytosol"/>
    <property type="evidence" value="ECO:0007669"/>
    <property type="project" value="TreeGrafter"/>
</dbReference>
<dbReference type="InterPro" id="IPR011604">
    <property type="entry name" value="PDDEXK-like_dom_sf"/>
</dbReference>
<feature type="domain" description="UvrD-like helicase ATP-binding" evidence="16">
    <location>
        <begin position="21"/>
        <end position="325"/>
    </location>
</feature>
<feature type="binding site" evidence="15">
    <location>
        <begin position="42"/>
        <end position="49"/>
    </location>
    <ligand>
        <name>ATP</name>
        <dbReference type="ChEBI" id="CHEBI:30616"/>
    </ligand>
</feature>
<dbReference type="PANTHER" id="PTHR11070:SF59">
    <property type="entry name" value="DNA 3'-5' HELICASE"/>
    <property type="match status" value="1"/>
</dbReference>
<dbReference type="PANTHER" id="PTHR11070">
    <property type="entry name" value="UVRD / RECB / PCRA DNA HELICASE FAMILY MEMBER"/>
    <property type="match status" value="1"/>
</dbReference>
<reference evidence="18 19" key="1">
    <citation type="submission" date="2020-08" db="EMBL/GenBank/DDBJ databases">
        <title>Sequencing the genomes of 1000 actinobacteria strains.</title>
        <authorList>
            <person name="Klenk H.-P."/>
        </authorList>
    </citation>
    <scope>NUCLEOTIDE SEQUENCE [LARGE SCALE GENOMIC DNA]</scope>
    <source>
        <strain evidence="18 19">DSM 22826</strain>
    </source>
</reference>
<dbReference type="InterPro" id="IPR014017">
    <property type="entry name" value="DNA_helicase_UvrD-like_C"/>
</dbReference>
<dbReference type="EMBL" id="JACHVS010000002">
    <property type="protein sequence ID" value="MBB2996558.1"/>
    <property type="molecule type" value="Genomic_DNA"/>
</dbReference>
<dbReference type="InterPro" id="IPR013986">
    <property type="entry name" value="DExx_box_DNA_helicase_dom_sf"/>
</dbReference>
<dbReference type="Gene3D" id="3.90.320.10">
    <property type="match status" value="1"/>
</dbReference>
<keyword evidence="6 15" id="KW-0347">Helicase</keyword>
<dbReference type="RefSeq" id="WP_246380776.1">
    <property type="nucleotide sequence ID" value="NZ_BAABGK010000033.1"/>
</dbReference>
<evidence type="ECO:0000256" key="7">
    <source>
        <dbReference type="ARBA" id="ARBA00022839"/>
    </source>
</evidence>
<evidence type="ECO:0000256" key="6">
    <source>
        <dbReference type="ARBA" id="ARBA00022806"/>
    </source>
</evidence>
<dbReference type="EC" id="5.6.2.4" evidence="13"/>
<name>A0A839QJH2_9MICC</name>
<dbReference type="AlphaFoldDB" id="A0A839QJH2"/>
<evidence type="ECO:0000256" key="2">
    <source>
        <dbReference type="ARBA" id="ARBA00022722"/>
    </source>
</evidence>
<dbReference type="PROSITE" id="PS51198">
    <property type="entry name" value="UVRD_HELICASE_ATP_BIND"/>
    <property type="match status" value="1"/>
</dbReference>
<evidence type="ECO:0000256" key="14">
    <source>
        <dbReference type="ARBA" id="ARBA00048988"/>
    </source>
</evidence>
<evidence type="ECO:0000256" key="1">
    <source>
        <dbReference type="ARBA" id="ARBA00009922"/>
    </source>
</evidence>
<dbReference type="InterPro" id="IPR000212">
    <property type="entry name" value="DNA_helicase_UvrD/REP"/>
</dbReference>
<keyword evidence="9" id="KW-0238">DNA-binding</keyword>
<evidence type="ECO:0000313" key="18">
    <source>
        <dbReference type="EMBL" id="MBB2996558.1"/>
    </source>
</evidence>
<keyword evidence="11" id="KW-0413">Isomerase</keyword>
<evidence type="ECO:0000256" key="11">
    <source>
        <dbReference type="ARBA" id="ARBA00023235"/>
    </source>
</evidence>
<comment type="catalytic activity">
    <reaction evidence="12">
        <text>Couples ATP hydrolysis with the unwinding of duplex DNA by translocating in the 3'-5' direction.</text>
        <dbReference type="EC" id="5.6.2.4"/>
    </reaction>
</comment>
<comment type="catalytic activity">
    <reaction evidence="14">
        <text>ATP + H2O = ADP + phosphate + H(+)</text>
        <dbReference type="Rhea" id="RHEA:13065"/>
        <dbReference type="ChEBI" id="CHEBI:15377"/>
        <dbReference type="ChEBI" id="CHEBI:15378"/>
        <dbReference type="ChEBI" id="CHEBI:30616"/>
        <dbReference type="ChEBI" id="CHEBI:43474"/>
        <dbReference type="ChEBI" id="CHEBI:456216"/>
        <dbReference type="EC" id="5.6.2.4"/>
    </reaction>
</comment>
<evidence type="ECO:0000313" key="19">
    <source>
        <dbReference type="Proteomes" id="UP000523000"/>
    </source>
</evidence>
<keyword evidence="2" id="KW-0540">Nuclease</keyword>
<comment type="similarity">
    <text evidence="1">Belongs to the helicase family. UvrD subfamily.</text>
</comment>
<dbReference type="GO" id="GO:0000725">
    <property type="term" value="P:recombinational repair"/>
    <property type="evidence" value="ECO:0007669"/>
    <property type="project" value="TreeGrafter"/>
</dbReference>
<keyword evidence="4" id="KW-0227">DNA damage</keyword>